<dbReference type="KEGG" id="cts:Ctha_0548"/>
<dbReference type="Gene3D" id="3.30.450.30">
    <property type="entry name" value="Dynein light chain 2a, cytoplasmic"/>
    <property type="match status" value="1"/>
</dbReference>
<feature type="domain" description="Roadblock/LAMTOR2" evidence="1">
    <location>
        <begin position="13"/>
        <end position="104"/>
    </location>
</feature>
<dbReference type="Pfam" id="PF03259">
    <property type="entry name" value="Robl_LC7"/>
    <property type="match status" value="1"/>
</dbReference>
<dbReference type="SUPFAM" id="SSF103196">
    <property type="entry name" value="Roadblock/LC7 domain"/>
    <property type="match status" value="1"/>
</dbReference>
<accession>B3QV65</accession>
<name>B3QV65_CHLT3</name>
<evidence type="ECO:0000313" key="2">
    <source>
        <dbReference type="EMBL" id="ACF13019.1"/>
    </source>
</evidence>
<gene>
    <name evidence="2" type="ordered locus">Ctha_0548</name>
</gene>
<protein>
    <submittedName>
        <fullName evidence="2">Roadblock/LC7 family protein</fullName>
    </submittedName>
</protein>
<dbReference type="EMBL" id="CP001100">
    <property type="protein sequence ID" value="ACF13019.1"/>
    <property type="molecule type" value="Genomic_DNA"/>
</dbReference>
<evidence type="ECO:0000259" key="1">
    <source>
        <dbReference type="SMART" id="SM00960"/>
    </source>
</evidence>
<dbReference type="STRING" id="517418.Ctha_0548"/>
<dbReference type="eggNOG" id="COG2018">
    <property type="taxonomic scope" value="Bacteria"/>
</dbReference>
<dbReference type="AlphaFoldDB" id="B3QV65"/>
<organism evidence="2 3">
    <name type="scientific">Chloroherpeton thalassium (strain ATCC 35110 / GB-78)</name>
    <dbReference type="NCBI Taxonomy" id="517418"/>
    <lineage>
        <taxon>Bacteria</taxon>
        <taxon>Pseudomonadati</taxon>
        <taxon>Chlorobiota</taxon>
        <taxon>Chlorobiia</taxon>
        <taxon>Chlorobiales</taxon>
        <taxon>Chloroherpetonaceae</taxon>
        <taxon>Chloroherpeton</taxon>
    </lineage>
</organism>
<sequence>MPVIENTIVAERLKEIFKQLKNDVPGVNGIAIVSSDGRILAHDWHAKDLEPDKLGAIGSTLLGFGRKTIEILSTGHFLQVLLQSTDGTVGVYSAGPKMVLMVSMGKDSNLGILNHQSRRRAQEIADLFG</sequence>
<dbReference type="Proteomes" id="UP000001208">
    <property type="component" value="Chromosome"/>
</dbReference>
<keyword evidence="3" id="KW-1185">Reference proteome</keyword>
<evidence type="ECO:0000313" key="3">
    <source>
        <dbReference type="Proteomes" id="UP000001208"/>
    </source>
</evidence>
<dbReference type="RefSeq" id="WP_012499103.1">
    <property type="nucleotide sequence ID" value="NC_011026.1"/>
</dbReference>
<reference evidence="2 3" key="1">
    <citation type="submission" date="2008-06" db="EMBL/GenBank/DDBJ databases">
        <title>Complete sequence of Chloroherpeton thalassium ATCC 35110.</title>
        <authorList>
            <consortium name="US DOE Joint Genome Institute"/>
            <person name="Lucas S."/>
            <person name="Copeland A."/>
            <person name="Lapidus A."/>
            <person name="Glavina del Rio T."/>
            <person name="Dalin E."/>
            <person name="Tice H."/>
            <person name="Bruce D."/>
            <person name="Goodwin L."/>
            <person name="Pitluck S."/>
            <person name="Schmutz J."/>
            <person name="Larimer F."/>
            <person name="Land M."/>
            <person name="Hauser L."/>
            <person name="Kyrpides N."/>
            <person name="Mikhailova N."/>
            <person name="Liu Z."/>
            <person name="Li T."/>
            <person name="Zhao F."/>
            <person name="Overmann J."/>
            <person name="Bryant D.A."/>
            <person name="Richardson P."/>
        </authorList>
    </citation>
    <scope>NUCLEOTIDE SEQUENCE [LARGE SCALE GENOMIC DNA]</scope>
    <source>
        <strain evidence="3">ATCC 35110 / GB-78</strain>
    </source>
</reference>
<dbReference type="OrthoDB" id="3727201at2"/>
<dbReference type="HOGENOM" id="CLU_118613_0_1_10"/>
<dbReference type="SMART" id="SM00960">
    <property type="entry name" value="Robl_LC7"/>
    <property type="match status" value="1"/>
</dbReference>
<dbReference type="InterPro" id="IPR004942">
    <property type="entry name" value="Roadblock/LAMTOR2_dom"/>
</dbReference>
<proteinExistence type="predicted"/>